<organism evidence="7 8">
    <name type="scientific">Dimorphilus gyrociliatus</name>
    <dbReference type="NCBI Taxonomy" id="2664684"/>
    <lineage>
        <taxon>Eukaryota</taxon>
        <taxon>Metazoa</taxon>
        <taxon>Spiralia</taxon>
        <taxon>Lophotrochozoa</taxon>
        <taxon>Annelida</taxon>
        <taxon>Polychaeta</taxon>
        <taxon>Polychaeta incertae sedis</taxon>
        <taxon>Dinophilidae</taxon>
        <taxon>Dimorphilus</taxon>
    </lineage>
</organism>
<dbReference type="InterPro" id="IPR001841">
    <property type="entry name" value="Znf_RING"/>
</dbReference>
<proteinExistence type="predicted"/>
<evidence type="ECO:0000313" key="7">
    <source>
        <dbReference type="EMBL" id="CAD5114623.1"/>
    </source>
</evidence>
<evidence type="ECO:0000256" key="3">
    <source>
        <dbReference type="ARBA" id="ARBA00022833"/>
    </source>
</evidence>
<dbReference type="InterPro" id="IPR013083">
    <property type="entry name" value="Znf_RING/FYVE/PHD"/>
</dbReference>
<accession>A0A7I8VG59</accession>
<evidence type="ECO:0000313" key="8">
    <source>
        <dbReference type="Proteomes" id="UP000549394"/>
    </source>
</evidence>
<evidence type="ECO:0000256" key="2">
    <source>
        <dbReference type="ARBA" id="ARBA00022771"/>
    </source>
</evidence>
<feature type="coiled-coil region" evidence="5">
    <location>
        <begin position="126"/>
        <end position="171"/>
    </location>
</feature>
<keyword evidence="2 4" id="KW-0863">Zinc-finger</keyword>
<name>A0A7I8VG59_9ANNE</name>
<keyword evidence="5" id="KW-0175">Coiled coil</keyword>
<evidence type="ECO:0000259" key="6">
    <source>
        <dbReference type="PROSITE" id="PS50089"/>
    </source>
</evidence>
<dbReference type="Proteomes" id="UP000549394">
    <property type="component" value="Unassembled WGS sequence"/>
</dbReference>
<gene>
    <name evidence="7" type="ORF">DGYR_LOCUS3450</name>
</gene>
<dbReference type="PROSITE" id="PS00518">
    <property type="entry name" value="ZF_RING_1"/>
    <property type="match status" value="1"/>
</dbReference>
<dbReference type="InterPro" id="IPR047153">
    <property type="entry name" value="TRIM45/56/19-like"/>
</dbReference>
<dbReference type="EMBL" id="CAJFCJ010000005">
    <property type="protein sequence ID" value="CAD5114623.1"/>
    <property type="molecule type" value="Genomic_DNA"/>
</dbReference>
<dbReference type="PROSITE" id="PS50089">
    <property type="entry name" value="ZF_RING_2"/>
    <property type="match status" value="1"/>
</dbReference>
<dbReference type="PANTHER" id="PTHR25462:SF296">
    <property type="entry name" value="MEIOTIC P26, ISOFORM F"/>
    <property type="match status" value="1"/>
</dbReference>
<evidence type="ECO:0000256" key="5">
    <source>
        <dbReference type="SAM" id="Coils"/>
    </source>
</evidence>
<evidence type="ECO:0000256" key="4">
    <source>
        <dbReference type="PROSITE-ProRule" id="PRU00175"/>
    </source>
</evidence>
<keyword evidence="8" id="KW-1185">Reference proteome</keyword>
<keyword evidence="3" id="KW-0862">Zinc</keyword>
<dbReference type="Gene3D" id="3.30.40.10">
    <property type="entry name" value="Zinc/RING finger domain, C3HC4 (zinc finger)"/>
    <property type="match status" value="1"/>
</dbReference>
<reference evidence="7 8" key="1">
    <citation type="submission" date="2020-08" db="EMBL/GenBank/DDBJ databases">
        <authorList>
            <person name="Hejnol A."/>
        </authorList>
    </citation>
    <scope>NUCLEOTIDE SEQUENCE [LARGE SCALE GENOMIC DNA]</scope>
</reference>
<dbReference type="SMART" id="SM00184">
    <property type="entry name" value="RING"/>
    <property type="match status" value="1"/>
</dbReference>
<dbReference type="AlphaFoldDB" id="A0A7I8VG59"/>
<keyword evidence="1" id="KW-0479">Metal-binding</keyword>
<dbReference type="OrthoDB" id="2163411at2759"/>
<feature type="coiled-coil region" evidence="5">
    <location>
        <begin position="197"/>
        <end position="224"/>
    </location>
</feature>
<dbReference type="GO" id="GO:0008270">
    <property type="term" value="F:zinc ion binding"/>
    <property type="evidence" value="ECO:0007669"/>
    <property type="project" value="UniProtKB-KW"/>
</dbReference>
<comment type="caution">
    <text evidence="7">The sequence shown here is derived from an EMBL/GenBank/DDBJ whole genome shotgun (WGS) entry which is preliminary data.</text>
</comment>
<evidence type="ECO:0000256" key="1">
    <source>
        <dbReference type="ARBA" id="ARBA00022723"/>
    </source>
</evidence>
<dbReference type="SUPFAM" id="SSF57850">
    <property type="entry name" value="RING/U-box"/>
    <property type="match status" value="1"/>
</dbReference>
<feature type="domain" description="RING-type" evidence="6">
    <location>
        <begin position="15"/>
        <end position="57"/>
    </location>
</feature>
<dbReference type="Pfam" id="PF13639">
    <property type="entry name" value="zf-RING_2"/>
    <property type="match status" value="1"/>
</dbReference>
<dbReference type="PANTHER" id="PTHR25462">
    <property type="entry name" value="BONUS, ISOFORM C-RELATED"/>
    <property type="match status" value="1"/>
</dbReference>
<sequence length="487" mass="57434">MISSQHTLNEEDVECAICLDKWLEKDSRVLACQHIFCLKCLRQFEDNGANISCSICRTETPIPSGGVEKLPEKLIKNSSKKVENNTRLCLKHERDAIQPYIYCKCCETSNLCEICIENDHLNDNCEILLEKSLNEIKQSIEEYKDNEKLNMQKLMDEIRELEEDCYKKITERCGEIRGKIKEFYQRKYTDYDYLKSREDILTKQNDLTNRLKELEKEKLNIHKTVNISIEYEFNVNMLEDSELKKKKLVCLRQFKIQNSFLYFNERGYYSTKNVHKNMSIIYKTFEDGKDNNEILVQGFKQRFMTDRYFFGIAQNDGRLYVSPTNSLDKLQCLRVNECYLTYRSIWAVGEDLFSQSYIIAENMVGDLDFFIGEKYKRSFSGNDISKICLLSNGNIIIQKINELLMVDRETNEILKRSEIYGFKNMCNFPQTGLLILLQNKEMYLYDYNFQRVQKMECYPYVLGITNTGCLCIPKGIPVKEAMIYKFE</sequence>
<dbReference type="InterPro" id="IPR017907">
    <property type="entry name" value="Znf_RING_CS"/>
</dbReference>
<protein>
    <recommendedName>
        <fullName evidence="6">RING-type domain-containing protein</fullName>
    </recommendedName>
</protein>